<sequence length="490" mass="56069">MILECFNIFLTPNNALSSLVCSSCVSKLRDASSFRSMVASSEQQLLNAVSDKETIFVNVPVGDHDLDIADNIKTEDQVEVKQEIQGDLYEDIVYDSDYIPDVEEFCDISSKGDPTSDDAPVDGEAALLAKFPRGTLKVPTRESLYRSCPDYFRHLELLKGKIILPRMIQKLLEDAEKEQASLRRRRVYITEKMAHILNASTLLENSNATPFKSRNRSGFPCFYCRVFFEDLDGLKQHQSQQHRRSEIKRALSAYGAESLVVYVDVTDLRCTLCGETIHGLAELKAHLARVHKTRFHSEYPDRVVPFKLSTDNVYECQLCGFKFETFGSIERHMNVHYRNYVCTKCGAGFVTRYRLKVHTKSMHLGGSFPCELCGRVYGTQQKLKGHVDTVHRLLKRFKCPKCPERFSEYFRRQKHLVECHGVAPLQYKCNVCDKSFDRRWVSAPGLLSRAGMGLRYTLYRTKGHWAHGCLWGIGFQFNGRDSIAISLYPF</sequence>
<dbReference type="PANTHER" id="PTHR24409:SF295">
    <property type="entry name" value="AZ2-RELATED"/>
    <property type="match status" value="1"/>
</dbReference>
<dbReference type="EMBL" id="CAKOGK010000032">
    <property type="protein sequence ID" value="CAH2079198.1"/>
    <property type="molecule type" value="Genomic_DNA"/>
</dbReference>
<evidence type="ECO:0000256" key="3">
    <source>
        <dbReference type="ARBA" id="ARBA00022771"/>
    </source>
</evidence>
<evidence type="ECO:0000256" key="4">
    <source>
        <dbReference type="ARBA" id="ARBA00022833"/>
    </source>
</evidence>
<dbReference type="SMART" id="SM00355">
    <property type="entry name" value="ZnF_C2H2"/>
    <property type="match status" value="6"/>
</dbReference>
<evidence type="ECO:0000259" key="8">
    <source>
        <dbReference type="PROSITE" id="PS51915"/>
    </source>
</evidence>
<dbReference type="Pfam" id="PF13912">
    <property type="entry name" value="zf-C2H2_6"/>
    <property type="match status" value="1"/>
</dbReference>
<evidence type="ECO:0000313" key="10">
    <source>
        <dbReference type="Proteomes" id="UP000837857"/>
    </source>
</evidence>
<dbReference type="InterPro" id="IPR013087">
    <property type="entry name" value="Znf_C2H2_type"/>
</dbReference>
<keyword evidence="4" id="KW-0862">Zinc</keyword>
<feature type="domain" description="ZAD" evidence="8">
    <location>
        <begin position="1"/>
        <end position="48"/>
    </location>
</feature>
<reference evidence="9" key="1">
    <citation type="submission" date="2022-03" db="EMBL/GenBank/DDBJ databases">
        <authorList>
            <person name="Martin H S."/>
        </authorList>
    </citation>
    <scope>NUCLEOTIDE SEQUENCE [LARGE SCALE GENOMIC DNA]</scope>
</reference>
<protein>
    <submittedName>
        <fullName evidence="9">Uncharacterized protein</fullName>
    </submittedName>
</protein>
<name>A0ABN8J7S0_9NEOP</name>
<evidence type="ECO:0000256" key="1">
    <source>
        <dbReference type="ARBA" id="ARBA00022723"/>
    </source>
</evidence>
<feature type="domain" description="C2H2-type" evidence="7">
    <location>
        <begin position="368"/>
        <end position="396"/>
    </location>
</feature>
<dbReference type="Proteomes" id="UP000837857">
    <property type="component" value="Unassembled WGS sequence"/>
</dbReference>
<dbReference type="Pfam" id="PF00096">
    <property type="entry name" value="zf-C2H2"/>
    <property type="match status" value="2"/>
</dbReference>
<comment type="caution">
    <text evidence="6">Lacks conserved residue(s) required for the propagation of feature annotation.</text>
</comment>
<dbReference type="Gene3D" id="3.40.1800.20">
    <property type="match status" value="1"/>
</dbReference>
<feature type="domain" description="C2H2-type" evidence="7">
    <location>
        <begin position="340"/>
        <end position="368"/>
    </location>
</feature>
<keyword evidence="3 5" id="KW-0863">Zinc-finger</keyword>
<dbReference type="InterPro" id="IPR012934">
    <property type="entry name" value="Znf_AD"/>
</dbReference>
<dbReference type="InterPro" id="IPR036236">
    <property type="entry name" value="Znf_C2H2_sf"/>
</dbReference>
<dbReference type="SUPFAM" id="SSF57716">
    <property type="entry name" value="Glucocorticoid receptor-like (DNA-binding domain)"/>
    <property type="match status" value="1"/>
</dbReference>
<feature type="non-terminal residue" evidence="9">
    <location>
        <position position="490"/>
    </location>
</feature>
<evidence type="ECO:0000259" key="7">
    <source>
        <dbReference type="PROSITE" id="PS50157"/>
    </source>
</evidence>
<dbReference type="Pfam" id="PF07776">
    <property type="entry name" value="zf-AD"/>
    <property type="match status" value="1"/>
</dbReference>
<keyword evidence="1" id="KW-0479">Metal-binding</keyword>
<keyword evidence="2" id="KW-0677">Repeat</keyword>
<dbReference type="Gene3D" id="3.30.160.60">
    <property type="entry name" value="Classic Zinc Finger"/>
    <property type="match status" value="3"/>
</dbReference>
<feature type="domain" description="C2H2-type" evidence="7">
    <location>
        <begin position="314"/>
        <end position="336"/>
    </location>
</feature>
<dbReference type="PROSITE" id="PS51915">
    <property type="entry name" value="ZAD"/>
    <property type="match status" value="1"/>
</dbReference>
<evidence type="ECO:0000256" key="2">
    <source>
        <dbReference type="ARBA" id="ARBA00022737"/>
    </source>
</evidence>
<evidence type="ECO:0000256" key="5">
    <source>
        <dbReference type="PROSITE-ProRule" id="PRU00042"/>
    </source>
</evidence>
<dbReference type="PANTHER" id="PTHR24409">
    <property type="entry name" value="ZINC FINGER PROTEIN 142"/>
    <property type="match status" value="1"/>
</dbReference>
<evidence type="ECO:0000313" key="9">
    <source>
        <dbReference type="EMBL" id="CAH2079198.1"/>
    </source>
</evidence>
<keyword evidence="10" id="KW-1185">Reference proteome</keyword>
<comment type="caution">
    <text evidence="9">The sequence shown here is derived from an EMBL/GenBank/DDBJ whole genome shotgun (WGS) entry which is preliminary data.</text>
</comment>
<organism evidence="9 10">
    <name type="scientific">Iphiclides podalirius</name>
    <name type="common">scarce swallowtail</name>
    <dbReference type="NCBI Taxonomy" id="110791"/>
    <lineage>
        <taxon>Eukaryota</taxon>
        <taxon>Metazoa</taxon>
        <taxon>Ecdysozoa</taxon>
        <taxon>Arthropoda</taxon>
        <taxon>Hexapoda</taxon>
        <taxon>Insecta</taxon>
        <taxon>Pterygota</taxon>
        <taxon>Neoptera</taxon>
        <taxon>Endopterygota</taxon>
        <taxon>Lepidoptera</taxon>
        <taxon>Glossata</taxon>
        <taxon>Ditrysia</taxon>
        <taxon>Papilionoidea</taxon>
        <taxon>Papilionidae</taxon>
        <taxon>Papilioninae</taxon>
        <taxon>Iphiclides</taxon>
    </lineage>
</organism>
<gene>
    <name evidence="9" type="ORF">IPOD504_LOCUS17688</name>
</gene>
<evidence type="ECO:0000256" key="6">
    <source>
        <dbReference type="PROSITE-ProRule" id="PRU01263"/>
    </source>
</evidence>
<proteinExistence type="predicted"/>
<dbReference type="PROSITE" id="PS00028">
    <property type="entry name" value="ZINC_FINGER_C2H2_1"/>
    <property type="match status" value="5"/>
</dbReference>
<dbReference type="SUPFAM" id="SSF57667">
    <property type="entry name" value="beta-beta-alpha zinc fingers"/>
    <property type="match status" value="3"/>
</dbReference>
<dbReference type="PROSITE" id="PS50157">
    <property type="entry name" value="ZINC_FINGER_C2H2_2"/>
    <property type="match status" value="3"/>
</dbReference>
<accession>A0ABN8J7S0</accession>